<dbReference type="EMBL" id="BAABCJ010000006">
    <property type="protein sequence ID" value="GAA3710375.1"/>
    <property type="molecule type" value="Genomic_DNA"/>
</dbReference>
<dbReference type="RefSeq" id="WP_344885214.1">
    <property type="nucleotide sequence ID" value="NZ_BAABCJ010000006.1"/>
</dbReference>
<keyword evidence="8" id="KW-1185">Reference proteome</keyword>
<comment type="similarity">
    <text evidence="1 4">Belongs to the PAPS reductase family. CysH subfamily.</text>
</comment>
<dbReference type="CDD" id="cd23945">
    <property type="entry name" value="PAPS_reductase"/>
    <property type="match status" value="1"/>
</dbReference>
<keyword evidence="2 4" id="KW-0560">Oxidoreductase</keyword>
<dbReference type="InterPro" id="IPR004511">
    <property type="entry name" value="PAPS/APS_Rdtase"/>
</dbReference>
<feature type="compositionally biased region" description="Low complexity" evidence="5">
    <location>
        <begin position="249"/>
        <end position="261"/>
    </location>
</feature>
<comment type="cofactor">
    <cofactor evidence="4">
        <name>[4Fe-4S] cluster</name>
        <dbReference type="ChEBI" id="CHEBI:49883"/>
    </cofactor>
    <text evidence="4">Binds 1 [4Fe-4S] cluster per subunit.</text>
</comment>
<evidence type="ECO:0000259" key="6">
    <source>
        <dbReference type="Pfam" id="PF01507"/>
    </source>
</evidence>
<feature type="binding site" evidence="4">
    <location>
        <position position="136"/>
    </location>
    <ligand>
        <name>[4Fe-4S] cluster</name>
        <dbReference type="ChEBI" id="CHEBI:49883"/>
    </ligand>
</feature>
<feature type="binding site" evidence="4">
    <location>
        <position position="135"/>
    </location>
    <ligand>
        <name>[4Fe-4S] cluster</name>
        <dbReference type="ChEBI" id="CHEBI:49883"/>
    </ligand>
</feature>
<dbReference type="EC" id="1.8.4.10" evidence="4"/>
<feature type="domain" description="Phosphoadenosine phosphosulphate reductase" evidence="6">
    <location>
        <begin position="58"/>
        <end position="224"/>
    </location>
</feature>
<evidence type="ECO:0000313" key="7">
    <source>
        <dbReference type="EMBL" id="GAA3710375.1"/>
    </source>
</evidence>
<comment type="subcellular location">
    <subcellularLocation>
        <location evidence="4">Cytoplasm</location>
    </subcellularLocation>
</comment>
<evidence type="ECO:0000256" key="2">
    <source>
        <dbReference type="ARBA" id="ARBA00023002"/>
    </source>
</evidence>
<reference evidence="8" key="1">
    <citation type="journal article" date="2019" name="Int. J. Syst. Evol. Microbiol.">
        <title>The Global Catalogue of Microorganisms (GCM) 10K type strain sequencing project: providing services to taxonomists for standard genome sequencing and annotation.</title>
        <authorList>
            <consortium name="The Broad Institute Genomics Platform"/>
            <consortium name="The Broad Institute Genome Sequencing Center for Infectious Disease"/>
            <person name="Wu L."/>
            <person name="Ma J."/>
        </authorList>
    </citation>
    <scope>NUCLEOTIDE SEQUENCE [LARGE SCALE GENOMIC DNA]</scope>
    <source>
        <strain evidence="8">JCM 16961</strain>
    </source>
</reference>
<dbReference type="InterPro" id="IPR014729">
    <property type="entry name" value="Rossmann-like_a/b/a_fold"/>
</dbReference>
<keyword evidence="4" id="KW-0479">Metal-binding</keyword>
<proteinExistence type="inferred from homology"/>
<dbReference type="PANTHER" id="PTHR46509">
    <property type="entry name" value="PHOSPHOADENOSINE PHOSPHOSULFATE REDUCTASE"/>
    <property type="match status" value="1"/>
</dbReference>
<protein>
    <recommendedName>
        <fullName evidence="4">Adenosine 5'-phosphosulfate reductase</fullName>
        <shortName evidence="4">APS reductase</shortName>
        <ecNumber evidence="4">1.8.4.10</ecNumber>
    </recommendedName>
    <alternativeName>
        <fullName evidence="4">5'-adenylylsulfate reductase</fullName>
    </alternativeName>
    <alternativeName>
        <fullName evidence="4">Thioredoxin-dependent 5'-adenylylsulfate reductase</fullName>
    </alternativeName>
</protein>
<comment type="pathway">
    <text evidence="3 4">Sulfur metabolism; hydrogen sulfide biosynthesis; sulfite from sulfate.</text>
</comment>
<comment type="catalytic activity">
    <reaction evidence="4">
        <text>[thioredoxin]-disulfide + sulfite + AMP + 2 H(+) = adenosine 5'-phosphosulfate + [thioredoxin]-dithiol</text>
        <dbReference type="Rhea" id="RHEA:21976"/>
        <dbReference type="Rhea" id="RHEA-COMP:10698"/>
        <dbReference type="Rhea" id="RHEA-COMP:10700"/>
        <dbReference type="ChEBI" id="CHEBI:15378"/>
        <dbReference type="ChEBI" id="CHEBI:17359"/>
        <dbReference type="ChEBI" id="CHEBI:29950"/>
        <dbReference type="ChEBI" id="CHEBI:50058"/>
        <dbReference type="ChEBI" id="CHEBI:58243"/>
        <dbReference type="ChEBI" id="CHEBI:456215"/>
        <dbReference type="EC" id="1.8.4.10"/>
    </reaction>
</comment>
<dbReference type="InterPro" id="IPR002500">
    <property type="entry name" value="PAPS_reduct_dom"/>
</dbReference>
<comment type="function">
    <text evidence="4">Catalyzes the formation of sulfite from adenosine 5'-phosphosulfate (APS) using thioredoxin as an electron donor.</text>
</comment>
<dbReference type="SUPFAM" id="SSF52402">
    <property type="entry name" value="Adenine nucleotide alpha hydrolases-like"/>
    <property type="match status" value="1"/>
</dbReference>
<dbReference type="NCBIfam" id="TIGR00434">
    <property type="entry name" value="cysH"/>
    <property type="match status" value="1"/>
</dbReference>
<gene>
    <name evidence="4" type="primary">cysH</name>
    <name evidence="7" type="ORF">GCM10022377_24970</name>
</gene>
<feature type="binding site" evidence="4">
    <location>
        <position position="221"/>
    </location>
    <ligand>
        <name>[4Fe-4S] cluster</name>
        <dbReference type="ChEBI" id="CHEBI:49883"/>
    </ligand>
</feature>
<keyword evidence="4" id="KW-0411">Iron-sulfur</keyword>
<dbReference type="HAMAP" id="MF_00063">
    <property type="entry name" value="CysH"/>
    <property type="match status" value="1"/>
</dbReference>
<dbReference type="Pfam" id="PF01507">
    <property type="entry name" value="PAPS_reduct"/>
    <property type="match status" value="1"/>
</dbReference>
<keyword evidence="4" id="KW-0963">Cytoplasm</keyword>
<evidence type="ECO:0000256" key="1">
    <source>
        <dbReference type="ARBA" id="ARBA00009732"/>
    </source>
</evidence>
<evidence type="ECO:0000256" key="5">
    <source>
        <dbReference type="SAM" id="MobiDB-lite"/>
    </source>
</evidence>
<organism evidence="7 8">
    <name type="scientific">Zhihengliuella alba</name>
    <dbReference type="NCBI Taxonomy" id="547018"/>
    <lineage>
        <taxon>Bacteria</taxon>
        <taxon>Bacillati</taxon>
        <taxon>Actinomycetota</taxon>
        <taxon>Actinomycetes</taxon>
        <taxon>Micrococcales</taxon>
        <taxon>Micrococcaceae</taxon>
        <taxon>Zhihengliuella</taxon>
    </lineage>
</organism>
<feature type="region of interest" description="Disordered" evidence="5">
    <location>
        <begin position="249"/>
        <end position="268"/>
    </location>
</feature>
<dbReference type="NCBIfam" id="NF002537">
    <property type="entry name" value="PRK02090.1"/>
    <property type="match status" value="1"/>
</dbReference>
<dbReference type="Gene3D" id="3.40.50.620">
    <property type="entry name" value="HUPs"/>
    <property type="match status" value="1"/>
</dbReference>
<sequence>MTLSTNATSTAGAPAAPRGEAELRRIAALGAEQLGFDAPAEAVVRFAAEHFGVRDVAVACSMADAVLPHLVAAELPGVDVLFLETGYHFDETHATRAEVARRLDVRIVDVMPKLTIAEQESQYGKDLFARDPGECCRIRKMDPLRDALAGYGAWFTGVRREESPTRANAPLVSFDEVHGLVKFNPVATWTFDQLVDYAAEHAVPVNLLLSNGYPSIGCRPCTRPVAPGEDPRAGRWAGSAKTECGIHVAAPGAADTASTAESPEETTP</sequence>
<dbReference type="PANTHER" id="PTHR46509:SF1">
    <property type="entry name" value="PHOSPHOADENOSINE PHOSPHOSULFATE REDUCTASE"/>
    <property type="match status" value="1"/>
</dbReference>
<evidence type="ECO:0000256" key="3">
    <source>
        <dbReference type="ARBA" id="ARBA00024327"/>
    </source>
</evidence>
<comment type="caution">
    <text evidence="7">The sequence shown here is derived from an EMBL/GenBank/DDBJ whole genome shotgun (WGS) entry which is preliminary data.</text>
</comment>
<keyword evidence="4" id="KW-0408">Iron</keyword>
<feature type="binding site" evidence="4">
    <location>
        <position position="218"/>
    </location>
    <ligand>
        <name>[4Fe-4S] cluster</name>
        <dbReference type="ChEBI" id="CHEBI:49883"/>
    </ligand>
</feature>
<feature type="active site" description="Nucleophile; cysteine thiosulfonate intermediate" evidence="4">
    <location>
        <position position="244"/>
    </location>
</feature>
<evidence type="ECO:0000256" key="4">
    <source>
        <dbReference type="HAMAP-Rule" id="MF_00063"/>
    </source>
</evidence>
<name>A0ABP7DV82_9MICC</name>
<accession>A0ABP7DV82</accession>
<evidence type="ECO:0000313" key="8">
    <source>
        <dbReference type="Proteomes" id="UP001501536"/>
    </source>
</evidence>
<dbReference type="Proteomes" id="UP001501536">
    <property type="component" value="Unassembled WGS sequence"/>
</dbReference>